<accession>A0ABM4BU97</accession>
<dbReference type="RefSeq" id="XP_065652733.1">
    <property type="nucleotide sequence ID" value="XM_065796661.1"/>
</dbReference>
<keyword evidence="1" id="KW-1185">Reference proteome</keyword>
<dbReference type="GeneID" id="136080032"/>
<name>A0ABM4BU97_HYDVU</name>
<evidence type="ECO:0000313" key="2">
    <source>
        <dbReference type="RefSeq" id="XP_065652733.1"/>
    </source>
</evidence>
<gene>
    <name evidence="2" type="primary">LOC136080032</name>
</gene>
<protein>
    <submittedName>
        <fullName evidence="2">Uncharacterized protein LOC136080032</fullName>
    </submittedName>
</protein>
<sequence length="163" mass="18747">MRFSKNSKKLKPGVWKDDIDTRRIFNFDKTPQFINYGVDGTNTGLAYAAHWEPCRKMIRKNRESITICPVVSLAGETVVSQVIFAGKDITSHLAPKTAVKNIKNLIILSTEKGNQDNHSLLDLHKKFDMYFLEENIHRPVVMLADGRSSRFDYNVLHFLHEKN</sequence>
<organism evidence="1 2">
    <name type="scientific">Hydra vulgaris</name>
    <name type="common">Hydra</name>
    <name type="synonym">Hydra attenuata</name>
    <dbReference type="NCBI Taxonomy" id="6087"/>
    <lineage>
        <taxon>Eukaryota</taxon>
        <taxon>Metazoa</taxon>
        <taxon>Cnidaria</taxon>
        <taxon>Hydrozoa</taxon>
        <taxon>Hydroidolina</taxon>
        <taxon>Anthoathecata</taxon>
        <taxon>Aplanulata</taxon>
        <taxon>Hydridae</taxon>
        <taxon>Hydra</taxon>
    </lineage>
</organism>
<dbReference type="Proteomes" id="UP001652625">
    <property type="component" value="Chromosome 05"/>
</dbReference>
<evidence type="ECO:0000313" key="1">
    <source>
        <dbReference type="Proteomes" id="UP001652625"/>
    </source>
</evidence>
<reference evidence="2" key="1">
    <citation type="submission" date="2025-08" db="UniProtKB">
        <authorList>
            <consortium name="RefSeq"/>
        </authorList>
    </citation>
    <scope>IDENTIFICATION</scope>
</reference>
<proteinExistence type="predicted"/>